<sequence length="333" mass="35007">MDYAAAASHAAAPPPPPPADPHHHPHYPHPYAAYPYPYAAYHPTAPASDPSSAASSSYYYPNAVSTAAAGSAPPYDHYAAYQYYGAPAAAGAGSGASGGLSGYYFGAGEAFQAQSSSASQGAPGGTAAAAKEAGKHFGFDPQRYAQAAASRVTNGMAPPVTVLGMHHAQWNAQFGHPVPKTVSRKHIKKKPKVVQPLTCEVCKIQCDTPDVLRIHKTGKKHKKNLERLQDSITPKAVKPPNTATPSAAPAAITTTPSVLPAVQTKKKKSSAATPEELEFKKRRVLEAGAAQGEVKICTVCNVVVNSQKVYEFHIAGQKHQAMAQKQQAQQQIA</sequence>
<evidence type="ECO:0000256" key="7">
    <source>
        <dbReference type="SAM" id="MobiDB-lite"/>
    </source>
</evidence>
<evidence type="ECO:0000256" key="3">
    <source>
        <dbReference type="ARBA" id="ARBA00022737"/>
    </source>
</evidence>
<evidence type="ECO:0008006" key="12">
    <source>
        <dbReference type="Google" id="ProtNLM"/>
    </source>
</evidence>
<dbReference type="PANTHER" id="PTHR46144">
    <property type="entry name" value="ZINC FINGER PROTEIN 385B-LIKE"/>
    <property type="match status" value="1"/>
</dbReference>
<dbReference type="InterPro" id="IPR013087">
    <property type="entry name" value="Znf_C2H2_type"/>
</dbReference>
<feature type="domain" description="U1-type" evidence="9">
    <location>
        <begin position="194"/>
        <end position="228"/>
    </location>
</feature>
<dbReference type="GO" id="GO:0005634">
    <property type="term" value="C:nucleus"/>
    <property type="evidence" value="ECO:0007669"/>
    <property type="project" value="UniProtKB-SubCell"/>
</dbReference>
<dbReference type="GO" id="GO:0003676">
    <property type="term" value="F:nucleic acid binding"/>
    <property type="evidence" value="ECO:0007669"/>
    <property type="project" value="InterPro"/>
</dbReference>
<proteinExistence type="predicted"/>
<protein>
    <recommendedName>
        <fullName evidence="12">U1-type domain-containing protein</fullName>
    </recommendedName>
</protein>
<accession>J3N1Q6</accession>
<evidence type="ECO:0000256" key="2">
    <source>
        <dbReference type="ARBA" id="ARBA00022723"/>
    </source>
</evidence>
<dbReference type="KEGG" id="obr:102714953"/>
<dbReference type="Gramene" id="OB10G14540.1">
    <property type="protein sequence ID" value="OB10G14540.1"/>
    <property type="gene ID" value="OB10G14540"/>
</dbReference>
<dbReference type="EnsemblPlants" id="OB10G14540.1">
    <property type="protein sequence ID" value="OB10G14540.1"/>
    <property type="gene ID" value="OB10G14540"/>
</dbReference>
<dbReference type="SMART" id="SM00451">
    <property type="entry name" value="ZnF_U1"/>
    <property type="match status" value="2"/>
</dbReference>
<evidence type="ECO:0000256" key="5">
    <source>
        <dbReference type="ARBA" id="ARBA00022833"/>
    </source>
</evidence>
<reference evidence="10" key="2">
    <citation type="submission" date="2013-04" db="UniProtKB">
        <authorList>
            <consortium name="EnsemblPlants"/>
        </authorList>
    </citation>
    <scope>IDENTIFICATION</scope>
</reference>
<evidence type="ECO:0000256" key="6">
    <source>
        <dbReference type="ARBA" id="ARBA00023242"/>
    </source>
</evidence>
<evidence type="ECO:0000259" key="8">
    <source>
        <dbReference type="SMART" id="SM00355"/>
    </source>
</evidence>
<feature type="domain" description="U1-type" evidence="9">
    <location>
        <begin position="292"/>
        <end position="326"/>
    </location>
</feature>
<evidence type="ECO:0000313" key="10">
    <source>
        <dbReference type="EnsemblPlants" id="OB10G14540.1"/>
    </source>
</evidence>
<feature type="domain" description="C2H2-type" evidence="8">
    <location>
        <begin position="295"/>
        <end position="319"/>
    </location>
</feature>
<feature type="domain" description="C2H2-type" evidence="8">
    <location>
        <begin position="197"/>
        <end position="221"/>
    </location>
</feature>
<evidence type="ECO:0000313" key="11">
    <source>
        <dbReference type="Proteomes" id="UP000006038"/>
    </source>
</evidence>
<gene>
    <name evidence="10" type="primary">LOC102714953</name>
</gene>
<dbReference type="Gene3D" id="3.30.160.60">
    <property type="entry name" value="Classic Zinc Finger"/>
    <property type="match status" value="2"/>
</dbReference>
<dbReference type="GO" id="GO:0008270">
    <property type="term" value="F:zinc ion binding"/>
    <property type="evidence" value="ECO:0007669"/>
    <property type="project" value="UniProtKB-KW"/>
</dbReference>
<evidence type="ECO:0000259" key="9">
    <source>
        <dbReference type="SMART" id="SM00451"/>
    </source>
</evidence>
<dbReference type="OMA" id="AYAYPVY"/>
<dbReference type="STRING" id="4533.J3N1Q6"/>
<dbReference type="GeneID" id="102714953"/>
<dbReference type="RefSeq" id="XP_006661689.1">
    <property type="nucleotide sequence ID" value="XM_006661626.3"/>
</dbReference>
<dbReference type="InterPro" id="IPR036236">
    <property type="entry name" value="Znf_C2H2_sf"/>
</dbReference>
<comment type="subcellular location">
    <subcellularLocation>
        <location evidence="1">Nucleus</location>
    </subcellularLocation>
</comment>
<dbReference type="SUPFAM" id="SSF57667">
    <property type="entry name" value="beta-beta-alpha zinc fingers"/>
    <property type="match status" value="2"/>
</dbReference>
<dbReference type="HOGENOM" id="CLU_824824_0_0_1"/>
<reference evidence="10" key="1">
    <citation type="journal article" date="2013" name="Nat. Commun.">
        <title>Whole-genome sequencing of Oryza brachyantha reveals mechanisms underlying Oryza genome evolution.</title>
        <authorList>
            <person name="Chen J."/>
            <person name="Huang Q."/>
            <person name="Gao D."/>
            <person name="Wang J."/>
            <person name="Lang Y."/>
            <person name="Liu T."/>
            <person name="Li B."/>
            <person name="Bai Z."/>
            <person name="Luis Goicoechea J."/>
            <person name="Liang C."/>
            <person name="Chen C."/>
            <person name="Zhang W."/>
            <person name="Sun S."/>
            <person name="Liao Y."/>
            <person name="Zhang X."/>
            <person name="Yang L."/>
            <person name="Song C."/>
            <person name="Wang M."/>
            <person name="Shi J."/>
            <person name="Liu G."/>
            <person name="Liu J."/>
            <person name="Zhou H."/>
            <person name="Zhou W."/>
            <person name="Yu Q."/>
            <person name="An N."/>
            <person name="Chen Y."/>
            <person name="Cai Q."/>
            <person name="Wang B."/>
            <person name="Liu B."/>
            <person name="Min J."/>
            <person name="Huang Y."/>
            <person name="Wu H."/>
            <person name="Li Z."/>
            <person name="Zhang Y."/>
            <person name="Yin Y."/>
            <person name="Song W."/>
            <person name="Jiang J."/>
            <person name="Jackson S.A."/>
            <person name="Wing R.A."/>
            <person name="Wang J."/>
            <person name="Chen M."/>
        </authorList>
    </citation>
    <scope>NUCLEOTIDE SEQUENCE [LARGE SCALE GENOMIC DNA]</scope>
    <source>
        <strain evidence="10">cv. IRGC 101232</strain>
    </source>
</reference>
<dbReference type="InterPro" id="IPR051868">
    <property type="entry name" value="ZN346_ZMAT4"/>
</dbReference>
<feature type="region of interest" description="Disordered" evidence="7">
    <location>
        <begin position="1"/>
        <end position="26"/>
    </location>
</feature>
<keyword evidence="2" id="KW-0479">Metal-binding</keyword>
<keyword evidence="11" id="KW-1185">Reference proteome</keyword>
<dbReference type="Proteomes" id="UP000006038">
    <property type="component" value="Chromosome 10"/>
</dbReference>
<keyword evidence="3" id="KW-0677">Repeat</keyword>
<dbReference type="AlphaFoldDB" id="J3N1Q6"/>
<feature type="compositionally biased region" description="Low complexity" evidence="7">
    <location>
        <begin position="1"/>
        <end position="11"/>
    </location>
</feature>
<keyword evidence="5" id="KW-0862">Zinc</keyword>
<dbReference type="InterPro" id="IPR003604">
    <property type="entry name" value="Matrin/U1-like-C_Znf_C2H2"/>
</dbReference>
<organism evidence="10">
    <name type="scientific">Oryza brachyantha</name>
    <name type="common">malo sina</name>
    <dbReference type="NCBI Taxonomy" id="4533"/>
    <lineage>
        <taxon>Eukaryota</taxon>
        <taxon>Viridiplantae</taxon>
        <taxon>Streptophyta</taxon>
        <taxon>Embryophyta</taxon>
        <taxon>Tracheophyta</taxon>
        <taxon>Spermatophyta</taxon>
        <taxon>Magnoliopsida</taxon>
        <taxon>Liliopsida</taxon>
        <taxon>Poales</taxon>
        <taxon>Poaceae</taxon>
        <taxon>BOP clade</taxon>
        <taxon>Oryzoideae</taxon>
        <taxon>Oryzeae</taxon>
        <taxon>Oryzinae</taxon>
        <taxon>Oryza</taxon>
    </lineage>
</organism>
<keyword evidence="4" id="KW-0863">Zinc-finger</keyword>
<dbReference type="SMART" id="SM00355">
    <property type="entry name" value="ZnF_C2H2"/>
    <property type="match status" value="2"/>
</dbReference>
<dbReference type="OrthoDB" id="434647at2759"/>
<evidence type="ECO:0000256" key="4">
    <source>
        <dbReference type="ARBA" id="ARBA00022771"/>
    </source>
</evidence>
<evidence type="ECO:0000256" key="1">
    <source>
        <dbReference type="ARBA" id="ARBA00004123"/>
    </source>
</evidence>
<dbReference type="eggNOG" id="ENOG502S1WS">
    <property type="taxonomic scope" value="Eukaryota"/>
</dbReference>
<dbReference type="Pfam" id="PF12874">
    <property type="entry name" value="zf-met"/>
    <property type="match status" value="2"/>
</dbReference>
<name>J3N1Q6_ORYBR</name>
<dbReference type="PANTHER" id="PTHR46144:SF6">
    <property type="entry name" value="C2H2-TYPE DOMAIN-CONTAINING PROTEIN"/>
    <property type="match status" value="1"/>
</dbReference>
<keyword evidence="6" id="KW-0539">Nucleus</keyword>